<dbReference type="SUPFAM" id="SSF53335">
    <property type="entry name" value="S-adenosyl-L-methionine-dependent methyltransferases"/>
    <property type="match status" value="1"/>
</dbReference>
<feature type="compositionally biased region" description="Acidic residues" evidence="10">
    <location>
        <begin position="105"/>
        <end position="134"/>
    </location>
</feature>
<dbReference type="FunFam" id="3.30.70.1170:FF:000001">
    <property type="entry name" value="Ribosomal RNA methyltransferase Nop2"/>
    <property type="match status" value="1"/>
</dbReference>
<feature type="compositionally biased region" description="Acidic residues" evidence="10">
    <location>
        <begin position="85"/>
        <end position="94"/>
    </location>
</feature>
<feature type="active site" description="Nucleophile" evidence="9">
    <location>
        <position position="485"/>
    </location>
</feature>
<dbReference type="InParanoid" id="M4CF85"/>
<feature type="region of interest" description="Disordered" evidence="10">
    <location>
        <begin position="1"/>
        <end position="168"/>
    </location>
</feature>
<dbReference type="InterPro" id="IPR011023">
    <property type="entry name" value="Nop2p"/>
</dbReference>
<evidence type="ECO:0000313" key="12">
    <source>
        <dbReference type="EnsemblPlants" id="Bra002867.1-P"/>
    </source>
</evidence>
<dbReference type="Gene3D" id="3.40.50.150">
    <property type="entry name" value="Vaccinia Virus protein VP39"/>
    <property type="match status" value="1"/>
</dbReference>
<dbReference type="OrthoDB" id="427002at2759"/>
<keyword evidence="3" id="KW-0690">Ribosome biogenesis</keyword>
<dbReference type="InterPro" id="IPR001678">
    <property type="entry name" value="MeTrfase_RsmB-F_NOP2_dom"/>
</dbReference>
<feature type="binding site" evidence="9">
    <location>
        <position position="409"/>
    </location>
    <ligand>
        <name>S-adenosyl-L-methionine</name>
        <dbReference type="ChEBI" id="CHEBI:59789"/>
    </ligand>
</feature>
<evidence type="ECO:0000256" key="9">
    <source>
        <dbReference type="PROSITE-ProRule" id="PRU01023"/>
    </source>
</evidence>
<feature type="region of interest" description="Disordered" evidence="10">
    <location>
        <begin position="559"/>
        <end position="659"/>
    </location>
</feature>
<evidence type="ECO:0000256" key="7">
    <source>
        <dbReference type="ARBA" id="ARBA00022884"/>
    </source>
</evidence>
<dbReference type="GO" id="GO:0005730">
    <property type="term" value="C:nucleolus"/>
    <property type="evidence" value="ECO:0000318"/>
    <property type="project" value="GO_Central"/>
</dbReference>
<feature type="compositionally biased region" description="Basic residues" evidence="10">
    <location>
        <begin position="1"/>
        <end position="11"/>
    </location>
</feature>
<dbReference type="FunCoup" id="M4CF85">
    <property type="interactions" value="3419"/>
</dbReference>
<feature type="binding site" evidence="9">
    <location>
        <position position="382"/>
    </location>
    <ligand>
        <name>S-adenosyl-L-methionine</name>
        <dbReference type="ChEBI" id="CHEBI:59789"/>
    </ligand>
</feature>
<feature type="compositionally biased region" description="Acidic residues" evidence="10">
    <location>
        <begin position="563"/>
        <end position="588"/>
    </location>
</feature>
<dbReference type="OMA" id="FRNIMTG"/>
<accession>M4CF85</accession>
<keyword evidence="7 9" id="KW-0694">RNA-binding</keyword>
<keyword evidence="6 9" id="KW-0949">S-adenosyl-L-methionine</keyword>
<evidence type="ECO:0000256" key="6">
    <source>
        <dbReference type="ARBA" id="ARBA00022691"/>
    </source>
</evidence>
<dbReference type="PRINTS" id="PR02012">
    <property type="entry name" value="RCMTNOP2"/>
</dbReference>
<name>M4CF85_BRACM</name>
<dbReference type="Gene3D" id="3.30.70.1170">
    <property type="entry name" value="Sun protein, domain 3"/>
    <property type="match status" value="1"/>
</dbReference>
<dbReference type="Proteomes" id="UP000011750">
    <property type="component" value="Chromosome A10"/>
</dbReference>
<feature type="compositionally biased region" description="Acidic residues" evidence="10">
    <location>
        <begin position="63"/>
        <end position="77"/>
    </location>
</feature>
<dbReference type="InterPro" id="IPR049560">
    <property type="entry name" value="MeTrfase_RsmB-F_NOP2_cat"/>
</dbReference>
<reference evidence="12 13" key="1">
    <citation type="journal article" date="2011" name="Nat. Genet.">
        <title>The genome of the mesopolyploid crop species Brassica rapa.</title>
        <authorList>
            <consortium name="Brassica rapa Genome Sequencing Project Consortium"/>
            <person name="Wang X."/>
            <person name="Wang H."/>
            <person name="Wang J."/>
            <person name="Sun R."/>
            <person name="Wu J."/>
            <person name="Liu S."/>
            <person name="Bai Y."/>
            <person name="Mun J.H."/>
            <person name="Bancroft I."/>
            <person name="Cheng F."/>
            <person name="Huang S."/>
            <person name="Li X."/>
            <person name="Hua W."/>
            <person name="Wang J."/>
            <person name="Wang X."/>
            <person name="Freeling M."/>
            <person name="Pires J.C."/>
            <person name="Paterson A.H."/>
            <person name="Chalhoub B."/>
            <person name="Wang B."/>
            <person name="Hayward A."/>
            <person name="Sharpe A.G."/>
            <person name="Park B.S."/>
            <person name="Weisshaar B."/>
            <person name="Liu B."/>
            <person name="Li B."/>
            <person name="Liu B."/>
            <person name="Tong C."/>
            <person name="Song C."/>
            <person name="Duran C."/>
            <person name="Peng C."/>
            <person name="Geng C."/>
            <person name="Koh C."/>
            <person name="Lin C."/>
            <person name="Edwards D."/>
            <person name="Mu D."/>
            <person name="Shen D."/>
            <person name="Soumpourou E."/>
            <person name="Li F."/>
            <person name="Fraser F."/>
            <person name="Conant G."/>
            <person name="Lassalle G."/>
            <person name="King G.J."/>
            <person name="Bonnema G."/>
            <person name="Tang H."/>
            <person name="Wang H."/>
            <person name="Belcram H."/>
            <person name="Zhou H."/>
            <person name="Hirakawa H."/>
            <person name="Abe H."/>
            <person name="Guo H."/>
            <person name="Wang H."/>
            <person name="Jin H."/>
            <person name="Parkin I.A."/>
            <person name="Batley J."/>
            <person name="Kim J.S."/>
            <person name="Just J."/>
            <person name="Li J."/>
            <person name="Xu J."/>
            <person name="Deng J."/>
            <person name="Kim J.A."/>
            <person name="Li J."/>
            <person name="Yu J."/>
            <person name="Meng J."/>
            <person name="Wang J."/>
            <person name="Min J."/>
            <person name="Poulain J."/>
            <person name="Wang J."/>
            <person name="Hatakeyama K."/>
            <person name="Wu K."/>
            <person name="Wang L."/>
            <person name="Fang L."/>
            <person name="Trick M."/>
            <person name="Links M.G."/>
            <person name="Zhao M."/>
            <person name="Jin M."/>
            <person name="Ramchiary N."/>
            <person name="Drou N."/>
            <person name="Berkman P.J."/>
            <person name="Cai Q."/>
            <person name="Huang Q."/>
            <person name="Li R."/>
            <person name="Tabata S."/>
            <person name="Cheng S."/>
            <person name="Zhang S."/>
            <person name="Zhang S."/>
            <person name="Huang S."/>
            <person name="Sato S."/>
            <person name="Sun S."/>
            <person name="Kwon S.J."/>
            <person name="Choi S.R."/>
            <person name="Lee T.H."/>
            <person name="Fan W."/>
            <person name="Zhao X."/>
            <person name="Tan X."/>
            <person name="Xu X."/>
            <person name="Wang Y."/>
            <person name="Qiu Y."/>
            <person name="Yin Y."/>
            <person name="Li Y."/>
            <person name="Du Y."/>
            <person name="Liao Y."/>
            <person name="Lim Y."/>
            <person name="Narusaka Y."/>
            <person name="Wang Y."/>
            <person name="Wang Z."/>
            <person name="Li Z."/>
            <person name="Wang Z."/>
            <person name="Xiong Z."/>
            <person name="Zhang Z."/>
        </authorList>
    </citation>
    <scope>NUCLEOTIDE SEQUENCE [LARGE SCALE GENOMIC DNA]</scope>
    <source>
        <strain evidence="12 13">cv. Chiifu-401-42</strain>
    </source>
</reference>
<evidence type="ECO:0000256" key="2">
    <source>
        <dbReference type="ARBA" id="ARBA00007494"/>
    </source>
</evidence>
<sequence length="659" mass="73084">MVLTRSKKRVAKSQTPPLKRAEKPQSLALKRKAEKPQALASKKGGAKSQKTPPLKKQKKEAVVEEDPSEDDEEEVSDDAAASTDVESDDGEEEGSNGLGSSGFFSDDDGEENDDDGEELLGDDFLEGSGDEEEHSDSGSGSDSDSDEGDIEKESKLIDEEEAKEEEDAKAELLDFNKEAGDDAFRLPTEEELEEEARGPPDLPLLQSRIKEIVRALSNFSVLRPNGASRKDCVEQLKSDIASYYGYNSFLIGALFELFPPVELMELIEAFEKQRPTSIRTNTLKTRRRDLADVLLNRGVNLDPLSKWSKVGLVVYDSQVPIGATPEYLSGFYMLQGASSFLPVMALAPQENERIVDVAAAPGGKTTYVAALMKNTGLIFANEMKVPRLKSLTANLHRMGVTNTIVCNYDGRELPKVLGEKSVDRVLLDAPCSGTGVISKDESVKVSKSLEEIKKFAHLQKQLLLAAIDMVDATSKTGGFIVYSTCSLMVAENEAVIDYALKKRSVQLVKTGLDFGQDGFVRFREHRFHPSLNKTKRFYPHVHNMDGFFVAKLKKMSNMKQASEDDDEALGTVDEADVPSDDDEAEAMEEMEKPKKTKESKEGLAKSKESKKGKKSKSKKGEDPPKIKKQRKNRTEMRMEISQAREEKRKAMREKSKEKQ</sequence>
<dbReference type="InterPro" id="IPR018314">
    <property type="entry name" value="RsmB/NOL1/NOP2-like_CS"/>
</dbReference>
<protein>
    <recommendedName>
        <fullName evidence="11">SAM-dependent MTase RsmB/NOP-type domain-containing protein</fullName>
    </recommendedName>
</protein>
<dbReference type="Gramene" id="Bra002867.1">
    <property type="protein sequence ID" value="Bra002867.1-P"/>
    <property type="gene ID" value="Bra002867"/>
</dbReference>
<dbReference type="PANTHER" id="PTHR22807:SF73">
    <property type="entry name" value="SAM-DEPENDENT MTASE RSMB_NOP-TYPE DOMAIN-CONTAINING PROTEIN"/>
    <property type="match status" value="1"/>
</dbReference>
<organism evidence="12 13">
    <name type="scientific">Brassica campestris</name>
    <name type="common">Field mustard</name>
    <dbReference type="NCBI Taxonomy" id="3711"/>
    <lineage>
        <taxon>Eukaryota</taxon>
        <taxon>Viridiplantae</taxon>
        <taxon>Streptophyta</taxon>
        <taxon>Embryophyta</taxon>
        <taxon>Tracheophyta</taxon>
        <taxon>Spermatophyta</taxon>
        <taxon>Magnoliopsida</taxon>
        <taxon>eudicotyledons</taxon>
        <taxon>Gunneridae</taxon>
        <taxon>Pentapetalae</taxon>
        <taxon>rosids</taxon>
        <taxon>malvids</taxon>
        <taxon>Brassicales</taxon>
        <taxon>Brassicaceae</taxon>
        <taxon>Brassiceae</taxon>
        <taxon>Brassica</taxon>
    </lineage>
</organism>
<keyword evidence="8" id="KW-0539">Nucleus</keyword>
<feature type="domain" description="SAM-dependent MTase RsmB/NOP-type" evidence="11">
    <location>
        <begin position="266"/>
        <end position="555"/>
    </location>
</feature>
<dbReference type="GO" id="GO:0070475">
    <property type="term" value="P:rRNA base methylation"/>
    <property type="evidence" value="ECO:0000318"/>
    <property type="project" value="GO_Central"/>
</dbReference>
<dbReference type="STRING" id="51351.M4CF85"/>
<reference evidence="12 13" key="2">
    <citation type="journal article" date="2018" name="Hortic Res">
        <title>Improved Brassica rapa reference genome by single-molecule sequencing and chromosome conformation capture technologies.</title>
        <authorList>
            <person name="Zhang L."/>
            <person name="Cai X."/>
            <person name="Wu J."/>
            <person name="Liu M."/>
            <person name="Grob S."/>
            <person name="Cheng F."/>
            <person name="Liang J."/>
            <person name="Cai C."/>
            <person name="Liu Z."/>
            <person name="Liu B."/>
            <person name="Wang F."/>
            <person name="Li S."/>
            <person name="Liu F."/>
            <person name="Li X."/>
            <person name="Cheng L."/>
            <person name="Yang W."/>
            <person name="Li M.H."/>
            <person name="Grossniklaus U."/>
            <person name="Zheng H."/>
            <person name="Wang X."/>
        </authorList>
    </citation>
    <scope>NUCLEOTIDE SEQUENCE [LARGE SCALE GENOMIC DNA]</scope>
    <source>
        <strain evidence="12 13">cv. Chiifu-401-42</strain>
    </source>
</reference>
<dbReference type="AlphaFoldDB" id="M4CF85"/>
<dbReference type="GO" id="GO:0000470">
    <property type="term" value="P:maturation of LSU-rRNA"/>
    <property type="evidence" value="ECO:0000318"/>
    <property type="project" value="GO_Central"/>
</dbReference>
<feature type="binding site" evidence="9">
    <location>
        <begin position="358"/>
        <end position="364"/>
    </location>
    <ligand>
        <name>S-adenosyl-L-methionine</name>
        <dbReference type="ChEBI" id="CHEBI:59789"/>
    </ligand>
</feature>
<keyword evidence="4 9" id="KW-0489">Methyltransferase</keyword>
<evidence type="ECO:0000313" key="13">
    <source>
        <dbReference type="Proteomes" id="UP000011750"/>
    </source>
</evidence>
<dbReference type="PROSITE" id="PS51686">
    <property type="entry name" value="SAM_MT_RSMB_NOP"/>
    <property type="match status" value="1"/>
</dbReference>
<evidence type="ECO:0000256" key="4">
    <source>
        <dbReference type="ARBA" id="ARBA00022603"/>
    </source>
</evidence>
<reference evidence="12" key="3">
    <citation type="submission" date="2023-03" db="UniProtKB">
        <authorList>
            <consortium name="EnsemblPlants"/>
        </authorList>
    </citation>
    <scope>IDENTIFICATION</scope>
    <source>
        <strain evidence="12">cv. Chiifu-401-42</strain>
    </source>
</reference>
<dbReference type="EnsemblPlants" id="Bra002867.1">
    <property type="protein sequence ID" value="Bra002867.1-P"/>
    <property type="gene ID" value="Bra002867"/>
</dbReference>
<feature type="binding site" evidence="9">
    <location>
        <position position="428"/>
    </location>
    <ligand>
        <name>S-adenosyl-L-methionine</name>
        <dbReference type="ChEBI" id="CHEBI:59789"/>
    </ligand>
</feature>
<dbReference type="InterPro" id="IPR023267">
    <property type="entry name" value="RCMT"/>
</dbReference>
<feature type="compositionally biased region" description="Acidic residues" evidence="10">
    <location>
        <begin position="158"/>
        <end position="168"/>
    </location>
</feature>
<proteinExistence type="inferred from homology"/>
<dbReference type="NCBIfam" id="TIGR00446">
    <property type="entry name" value="nop2p"/>
    <property type="match status" value="1"/>
</dbReference>
<dbReference type="PROSITE" id="PS01153">
    <property type="entry name" value="NOL1_NOP2_SUN"/>
    <property type="match status" value="1"/>
</dbReference>
<dbReference type="eggNOG" id="KOG1122">
    <property type="taxonomic scope" value="Eukaryota"/>
</dbReference>
<evidence type="ECO:0000256" key="3">
    <source>
        <dbReference type="ARBA" id="ARBA00022517"/>
    </source>
</evidence>
<dbReference type="InterPro" id="IPR029063">
    <property type="entry name" value="SAM-dependent_MTases_sf"/>
</dbReference>
<evidence type="ECO:0000259" key="11">
    <source>
        <dbReference type="PROSITE" id="PS51686"/>
    </source>
</evidence>
<feature type="compositionally biased region" description="Basic and acidic residues" evidence="10">
    <location>
        <begin position="632"/>
        <end position="659"/>
    </location>
</feature>
<dbReference type="HOGENOM" id="CLU_005316_3_1_1"/>
<evidence type="ECO:0000256" key="1">
    <source>
        <dbReference type="ARBA" id="ARBA00004604"/>
    </source>
</evidence>
<dbReference type="GO" id="GO:0009383">
    <property type="term" value="F:rRNA (cytosine-C5-)-methyltransferase activity"/>
    <property type="evidence" value="ECO:0000318"/>
    <property type="project" value="GO_Central"/>
</dbReference>
<dbReference type="Pfam" id="PF01189">
    <property type="entry name" value="Methyltr_RsmB-F"/>
    <property type="match status" value="1"/>
</dbReference>
<comment type="subcellular location">
    <subcellularLocation>
        <location evidence="1">Nucleus</location>
        <location evidence="1">Nucleolus</location>
    </subcellularLocation>
</comment>
<comment type="similarity">
    <text evidence="2 9">Belongs to the class I-like SAM-binding methyltransferase superfamily. RsmB/NOP family.</text>
</comment>
<feature type="compositionally biased region" description="Basic and acidic residues" evidence="10">
    <location>
        <begin position="589"/>
        <end position="609"/>
    </location>
</feature>
<keyword evidence="5 9" id="KW-0808">Transferase</keyword>
<keyword evidence="13" id="KW-1185">Reference proteome</keyword>
<evidence type="ECO:0000256" key="5">
    <source>
        <dbReference type="ARBA" id="ARBA00022679"/>
    </source>
</evidence>
<dbReference type="PANTHER" id="PTHR22807">
    <property type="entry name" value="NOP2 YEAST -RELATED NOL1/NOP2/FMU SUN DOMAIN-CONTAINING"/>
    <property type="match status" value="1"/>
</dbReference>
<dbReference type="PRINTS" id="PR02008">
    <property type="entry name" value="RCMTFAMILY"/>
</dbReference>
<evidence type="ECO:0000256" key="10">
    <source>
        <dbReference type="SAM" id="MobiDB-lite"/>
    </source>
</evidence>
<evidence type="ECO:0000256" key="8">
    <source>
        <dbReference type="ARBA" id="ARBA00023242"/>
    </source>
</evidence>
<dbReference type="GO" id="GO:0003723">
    <property type="term" value="F:RNA binding"/>
    <property type="evidence" value="ECO:0007669"/>
    <property type="project" value="UniProtKB-UniRule"/>
</dbReference>
<dbReference type="InterPro" id="IPR023273">
    <property type="entry name" value="RCMT_NOP2"/>
</dbReference>